<feature type="transmembrane region" description="Helical" evidence="1">
    <location>
        <begin position="48"/>
        <end position="73"/>
    </location>
</feature>
<feature type="transmembrane region" description="Helical" evidence="1">
    <location>
        <begin position="127"/>
        <end position="150"/>
    </location>
</feature>
<dbReference type="GO" id="GO:0004175">
    <property type="term" value="F:endopeptidase activity"/>
    <property type="evidence" value="ECO:0007669"/>
    <property type="project" value="UniProtKB-ARBA"/>
</dbReference>
<feature type="transmembrane region" description="Helical" evidence="1">
    <location>
        <begin position="85"/>
        <end position="107"/>
    </location>
</feature>
<keyword evidence="1" id="KW-0812">Transmembrane</keyword>
<feature type="transmembrane region" description="Helical" evidence="1">
    <location>
        <begin position="217"/>
        <end position="242"/>
    </location>
</feature>
<reference evidence="3" key="1">
    <citation type="journal article" date="2015" name="Nature">
        <title>Complex archaea that bridge the gap between prokaryotes and eukaryotes.</title>
        <authorList>
            <person name="Spang A."/>
            <person name="Saw J.H."/>
            <person name="Jorgensen S.L."/>
            <person name="Zaremba-Niedzwiedzka K."/>
            <person name="Martijn J."/>
            <person name="Lind A.E."/>
            <person name="van Eijk R."/>
            <person name="Schleper C."/>
            <person name="Guy L."/>
            <person name="Ettema T.J."/>
        </authorList>
    </citation>
    <scope>NUCLEOTIDE SEQUENCE</scope>
</reference>
<dbReference type="EMBL" id="LAZR01030954">
    <property type="protein sequence ID" value="KKL55123.1"/>
    <property type="molecule type" value="Genomic_DNA"/>
</dbReference>
<feature type="transmembrane region" description="Helical" evidence="1">
    <location>
        <begin position="254"/>
        <end position="272"/>
    </location>
</feature>
<dbReference type="PANTHER" id="PTHR43592:SF15">
    <property type="entry name" value="CAAX AMINO TERMINAL PROTEASE FAMILY PROTEIN"/>
    <property type="match status" value="1"/>
</dbReference>
<dbReference type="AlphaFoldDB" id="A0A0F9D0D0"/>
<comment type="caution">
    <text evidence="3">The sequence shown here is derived from an EMBL/GenBank/DDBJ whole genome shotgun (WGS) entry which is preliminary data.</text>
</comment>
<evidence type="ECO:0000313" key="3">
    <source>
        <dbReference type="EMBL" id="KKL55123.1"/>
    </source>
</evidence>
<protein>
    <recommendedName>
        <fullName evidence="2">CAAX prenyl protease 2/Lysostaphin resistance protein A-like domain-containing protein</fullName>
    </recommendedName>
</protein>
<dbReference type="PANTHER" id="PTHR43592">
    <property type="entry name" value="CAAX AMINO TERMINAL PROTEASE"/>
    <property type="match status" value="1"/>
</dbReference>
<feature type="domain" description="CAAX prenyl protease 2/Lysostaphin resistance protein A-like" evidence="2">
    <location>
        <begin position="218"/>
        <end position="307"/>
    </location>
</feature>
<accession>A0A0F9D0D0</accession>
<keyword evidence="1" id="KW-1133">Transmembrane helix</keyword>
<organism evidence="3">
    <name type="scientific">marine sediment metagenome</name>
    <dbReference type="NCBI Taxonomy" id="412755"/>
    <lineage>
        <taxon>unclassified sequences</taxon>
        <taxon>metagenomes</taxon>
        <taxon>ecological metagenomes</taxon>
    </lineage>
</organism>
<dbReference type="GO" id="GO:0080120">
    <property type="term" value="P:CAAX-box protein maturation"/>
    <property type="evidence" value="ECO:0007669"/>
    <property type="project" value="UniProtKB-ARBA"/>
</dbReference>
<proteinExistence type="predicted"/>
<dbReference type="Pfam" id="PF02517">
    <property type="entry name" value="Rce1-like"/>
    <property type="match status" value="1"/>
</dbReference>
<feature type="transmembrane region" description="Helical" evidence="1">
    <location>
        <begin position="292"/>
        <end position="312"/>
    </location>
</feature>
<evidence type="ECO:0000259" key="2">
    <source>
        <dbReference type="Pfam" id="PF02517"/>
    </source>
</evidence>
<feature type="transmembrane region" description="Helical" evidence="1">
    <location>
        <begin position="171"/>
        <end position="193"/>
    </location>
</feature>
<evidence type="ECO:0000256" key="1">
    <source>
        <dbReference type="SAM" id="Phobius"/>
    </source>
</evidence>
<sequence length="316" mass="33138">MPATMPATLIYLLPVALCTLTVWAVVQVVRPEKFSLRRAPGRPNQLSPVHIVAVYLIYLAVAMLILKIAGSLLTAAPGRSASEAALAIGLGLVQWATSGLSVAALAAGAEATHAARSAAQAGAKATVITAIVTPAAMAGACLAVASGAFRHGLGRGLGLSARRLLWDAGRAVVAFLAVVPLCIGAMILMQWLMELGVFPIQPREHPMLVFLVDAGPGWRLAVIVGAVVCAPIGEELFFRGLLQSMLRRMLGGPWRAILVTSAAFAVVHWGQFQDMPALFLLAVALGYSYERTGRVTGPILIHAIFNGVMIWAKLAG</sequence>
<dbReference type="InterPro" id="IPR003675">
    <property type="entry name" value="Rce1/LyrA-like_dom"/>
</dbReference>
<name>A0A0F9D0D0_9ZZZZ</name>
<gene>
    <name evidence="3" type="ORF">LCGC14_2258560</name>
</gene>
<keyword evidence="1" id="KW-0472">Membrane</keyword>